<accession>A0A2G8B869</accession>
<sequence length="190" mass="22238">MTDTTPPIVETEGGGREQRWPLPVDEHSLLELIRLCFEEYWDEIWFGVIMEGAAWEVAAPNPPKRISMHDGYATVDFGRWHFHLCIGEHRASGPELGRIRKCTHAELYRRIGADDYPTSWGVRLFNGRNEQMMTLLLPNPFLTNDQQIRDQPVWEQLELWDRLRAKYLGLDPDPVDRAGKGFRHERQETR</sequence>
<gene>
    <name evidence="1" type="ORF">MHEC_37660</name>
</gene>
<evidence type="ECO:0000313" key="1">
    <source>
        <dbReference type="EMBL" id="BCO37333.1"/>
    </source>
</evidence>
<dbReference type="EMBL" id="AP024237">
    <property type="protein sequence ID" value="BCO37333.1"/>
    <property type="molecule type" value="Genomic_DNA"/>
</dbReference>
<dbReference type="RefSeq" id="WP_048892929.1">
    <property type="nucleotide sequence ID" value="NZ_AP024237.1"/>
</dbReference>
<evidence type="ECO:0000313" key="2">
    <source>
        <dbReference type="Proteomes" id="UP000595446"/>
    </source>
</evidence>
<keyword evidence="2" id="KW-1185">Reference proteome</keyword>
<dbReference type="Proteomes" id="UP000595446">
    <property type="component" value="Chromosome"/>
</dbReference>
<organism evidence="1 2">
    <name type="scientific">Mycobacterium heckeshornense</name>
    <dbReference type="NCBI Taxonomy" id="110505"/>
    <lineage>
        <taxon>Bacteria</taxon>
        <taxon>Bacillati</taxon>
        <taxon>Actinomycetota</taxon>
        <taxon>Actinomycetes</taxon>
        <taxon>Mycobacteriales</taxon>
        <taxon>Mycobacteriaceae</taxon>
        <taxon>Mycobacterium</taxon>
    </lineage>
</organism>
<name>A0A2G8B869_9MYCO</name>
<dbReference type="Pfam" id="PF24724">
    <property type="entry name" value="DUF7676"/>
    <property type="match status" value="1"/>
</dbReference>
<dbReference type="STRING" id="110505.ACT16_18535"/>
<dbReference type="InterPro" id="IPR056093">
    <property type="entry name" value="DUF7676"/>
</dbReference>
<protein>
    <submittedName>
        <fullName evidence="1">Uncharacterized protein</fullName>
    </submittedName>
</protein>
<proteinExistence type="predicted"/>
<reference evidence="1 2" key="1">
    <citation type="submission" date="2020-12" db="EMBL/GenBank/DDBJ databases">
        <title>Complete genome sequence of Mycobacterium heckeshornense JCM 15655T, closely related to a pathogenic non-tuberculous mycobacterial species Mycobacterium xenopi.</title>
        <authorList>
            <person name="Yoshida M."/>
            <person name="Fukano H."/>
            <person name="Asakura T."/>
            <person name="Suzuki M."/>
            <person name="Hoshino Y."/>
        </authorList>
    </citation>
    <scope>NUCLEOTIDE SEQUENCE [LARGE SCALE GENOMIC DNA]</scope>
    <source>
        <strain evidence="1 2">JCM 15655</strain>
    </source>
</reference>
<dbReference type="OrthoDB" id="9800692at2"/>
<dbReference type="AlphaFoldDB" id="A0A2G8B869"/>